<dbReference type="GO" id="GO:0003824">
    <property type="term" value="F:catalytic activity"/>
    <property type="evidence" value="ECO:0007669"/>
    <property type="project" value="InterPro"/>
</dbReference>
<dbReference type="KEGG" id="hmi:soil367_13075"/>
<sequence length="200" mass="20940">MTHTRQLMDRSLAAFRHDLANRPTPGCGAAAAVAADFGLALIEKGIAISAGDNPSPESVSLAHQLEKCSGRLSTFADEDAEAFAAFLKSSGCGASAPAAGASDERQSSTCPEAKLINEVPLNAAVTCLDGMRLVESALLATSPSLRSDVLAGARMLHCSLQILLRVVDENLAVLDEQLQNQLRAERNALQDEADQILSGL</sequence>
<keyword evidence="3" id="KW-1185">Reference proteome</keyword>
<reference evidence="2 3" key="1">
    <citation type="submission" date="2018-07" db="EMBL/GenBank/DDBJ databases">
        <title>Marsedoiliclastica nanhaica gen. nov. sp. nov., a novel marine hydrocarbonoclastic bacterium isolated from an in-situ enriched hydrocarbon-degrading consortium in deep-sea sediment.</title>
        <authorList>
            <person name="Dong C."/>
            <person name="Ma T."/>
            <person name="Liu R."/>
            <person name="Shao Z."/>
        </authorList>
    </citation>
    <scope>NUCLEOTIDE SEQUENCE [LARGE SCALE GENOMIC DNA]</scope>
    <source>
        <strain evidence="3">soil36-7</strain>
    </source>
</reference>
<evidence type="ECO:0000313" key="2">
    <source>
        <dbReference type="EMBL" id="QCF26788.1"/>
    </source>
</evidence>
<dbReference type="OrthoDB" id="7030912at2"/>
<evidence type="ECO:0000259" key="1">
    <source>
        <dbReference type="Pfam" id="PF04961"/>
    </source>
</evidence>
<name>A0A4P7XIE9_9ALTE</name>
<dbReference type="InterPro" id="IPR007044">
    <property type="entry name" value="Cyclodeamin/CycHdrlase"/>
</dbReference>
<organism evidence="2 3">
    <name type="scientific">Hydrocarboniclastica marina</name>
    <dbReference type="NCBI Taxonomy" id="2259620"/>
    <lineage>
        <taxon>Bacteria</taxon>
        <taxon>Pseudomonadati</taxon>
        <taxon>Pseudomonadota</taxon>
        <taxon>Gammaproteobacteria</taxon>
        <taxon>Alteromonadales</taxon>
        <taxon>Alteromonadaceae</taxon>
        <taxon>Hydrocarboniclastica</taxon>
    </lineage>
</organism>
<dbReference type="SUPFAM" id="SSF101262">
    <property type="entry name" value="Methenyltetrahydrofolate cyclohydrolase-like"/>
    <property type="match status" value="1"/>
</dbReference>
<proteinExistence type="predicted"/>
<dbReference type="InterPro" id="IPR036178">
    <property type="entry name" value="Formintransfe-cycloase-like_sf"/>
</dbReference>
<dbReference type="Proteomes" id="UP000298049">
    <property type="component" value="Chromosome"/>
</dbReference>
<dbReference type="Pfam" id="PF04961">
    <property type="entry name" value="FTCD_C"/>
    <property type="match status" value="1"/>
</dbReference>
<dbReference type="RefSeq" id="WP_136549492.1">
    <property type="nucleotide sequence ID" value="NZ_CP031093.1"/>
</dbReference>
<protein>
    <recommendedName>
        <fullName evidence="1">Cyclodeaminase/cyclohydrolase domain-containing protein</fullName>
    </recommendedName>
</protein>
<dbReference type="AlphaFoldDB" id="A0A4P7XIE9"/>
<accession>A0A4P7XIE9</accession>
<evidence type="ECO:0000313" key="3">
    <source>
        <dbReference type="Proteomes" id="UP000298049"/>
    </source>
</evidence>
<dbReference type="EMBL" id="CP031093">
    <property type="protein sequence ID" value="QCF26788.1"/>
    <property type="molecule type" value="Genomic_DNA"/>
</dbReference>
<dbReference type="Gene3D" id="1.20.120.680">
    <property type="entry name" value="Formiminotetrahydrofolate cyclodeaminase monomer, up-and-down helical bundle"/>
    <property type="match status" value="1"/>
</dbReference>
<feature type="domain" description="Cyclodeaminase/cyclohydrolase" evidence="1">
    <location>
        <begin position="15"/>
        <end position="187"/>
    </location>
</feature>
<gene>
    <name evidence="2" type="ORF">soil367_13075</name>
</gene>